<dbReference type="Proteomes" id="UP000499080">
    <property type="component" value="Unassembled WGS sequence"/>
</dbReference>
<sequence>MTTIPEAVEYVLEKCLGPTQTVSDSRSALRALELTCVKRSFTNEINRKIKLHKHKIVLCWIKAHKGYAGNLRADDLAKLGTNKEHIDFSFSAARLQIENLPRRKLLMNGKVGRTRLKKGDEQRSFLTNGKRTGCRKTSISIKYFRVMVSLALIRQDYLENLPSAFEAWRTVQQTIFSESANGGTCPNLGPQKLIEN</sequence>
<dbReference type="Gene3D" id="3.30.420.10">
    <property type="entry name" value="Ribonuclease H-like superfamily/Ribonuclease H"/>
    <property type="match status" value="1"/>
</dbReference>
<dbReference type="InterPro" id="IPR036397">
    <property type="entry name" value="RNaseH_sf"/>
</dbReference>
<dbReference type="GO" id="GO:0003676">
    <property type="term" value="F:nucleic acid binding"/>
    <property type="evidence" value="ECO:0007669"/>
    <property type="project" value="InterPro"/>
</dbReference>
<dbReference type="AlphaFoldDB" id="A0A4Y2XB64"/>
<gene>
    <name evidence="2" type="ORF">AVEN_38208_1</name>
</gene>
<dbReference type="InterPro" id="IPR012337">
    <property type="entry name" value="RNaseH-like_sf"/>
</dbReference>
<proteinExistence type="predicted"/>
<keyword evidence="3" id="KW-1185">Reference proteome</keyword>
<protein>
    <recommendedName>
        <fullName evidence="1">RNase H type-1 domain-containing protein</fullName>
    </recommendedName>
</protein>
<accession>A0A4Y2XB64</accession>
<dbReference type="PROSITE" id="PS50879">
    <property type="entry name" value="RNASE_H_1"/>
    <property type="match status" value="1"/>
</dbReference>
<organism evidence="2 3">
    <name type="scientific">Araneus ventricosus</name>
    <name type="common">Orbweaver spider</name>
    <name type="synonym">Epeira ventricosa</name>
    <dbReference type="NCBI Taxonomy" id="182803"/>
    <lineage>
        <taxon>Eukaryota</taxon>
        <taxon>Metazoa</taxon>
        <taxon>Ecdysozoa</taxon>
        <taxon>Arthropoda</taxon>
        <taxon>Chelicerata</taxon>
        <taxon>Arachnida</taxon>
        <taxon>Araneae</taxon>
        <taxon>Araneomorphae</taxon>
        <taxon>Entelegynae</taxon>
        <taxon>Araneoidea</taxon>
        <taxon>Araneidae</taxon>
        <taxon>Araneus</taxon>
    </lineage>
</organism>
<dbReference type="GO" id="GO:0004523">
    <property type="term" value="F:RNA-DNA hybrid ribonuclease activity"/>
    <property type="evidence" value="ECO:0007669"/>
    <property type="project" value="InterPro"/>
</dbReference>
<reference evidence="2 3" key="1">
    <citation type="journal article" date="2019" name="Sci. Rep.">
        <title>Orb-weaving spider Araneus ventricosus genome elucidates the spidroin gene catalogue.</title>
        <authorList>
            <person name="Kono N."/>
            <person name="Nakamura H."/>
            <person name="Ohtoshi R."/>
            <person name="Moran D.A.P."/>
            <person name="Shinohara A."/>
            <person name="Yoshida Y."/>
            <person name="Fujiwara M."/>
            <person name="Mori M."/>
            <person name="Tomita M."/>
            <person name="Arakawa K."/>
        </authorList>
    </citation>
    <scope>NUCLEOTIDE SEQUENCE [LARGE SCALE GENOMIC DNA]</scope>
</reference>
<dbReference type="EMBL" id="BGPR01074062">
    <property type="protein sequence ID" value="GBO46409.1"/>
    <property type="molecule type" value="Genomic_DNA"/>
</dbReference>
<evidence type="ECO:0000259" key="1">
    <source>
        <dbReference type="PROSITE" id="PS50879"/>
    </source>
</evidence>
<dbReference type="Pfam" id="PF00075">
    <property type="entry name" value="RNase_H"/>
    <property type="match status" value="1"/>
</dbReference>
<dbReference type="InterPro" id="IPR002156">
    <property type="entry name" value="RNaseH_domain"/>
</dbReference>
<feature type="domain" description="RNase H type-1" evidence="1">
    <location>
        <begin position="1"/>
        <end position="82"/>
    </location>
</feature>
<evidence type="ECO:0000313" key="3">
    <source>
        <dbReference type="Proteomes" id="UP000499080"/>
    </source>
</evidence>
<dbReference type="SUPFAM" id="SSF53098">
    <property type="entry name" value="Ribonuclease H-like"/>
    <property type="match status" value="1"/>
</dbReference>
<name>A0A4Y2XB64_ARAVE</name>
<evidence type="ECO:0000313" key="2">
    <source>
        <dbReference type="EMBL" id="GBO46409.1"/>
    </source>
</evidence>
<comment type="caution">
    <text evidence="2">The sequence shown here is derived from an EMBL/GenBank/DDBJ whole genome shotgun (WGS) entry which is preliminary data.</text>
</comment>